<dbReference type="RefSeq" id="XP_073225344.1">
    <property type="nucleotide sequence ID" value="XM_073369243.1"/>
</dbReference>
<dbReference type="RefSeq" id="XP_073225343.1">
    <property type="nucleotide sequence ID" value="XM_073369242.1"/>
</dbReference>
<dbReference type="GeneID" id="101492995"/>
<reference evidence="9" key="1">
    <citation type="journal article" date="2013" name="Nat. Biotechnol.">
        <title>Draft genome sequence of chickpea (Cicer arietinum) provides a resource for trait improvement.</title>
        <authorList>
            <person name="Varshney R.K."/>
            <person name="Song C."/>
            <person name="Saxena R.K."/>
            <person name="Azam S."/>
            <person name="Yu S."/>
            <person name="Sharpe A.G."/>
            <person name="Cannon S."/>
            <person name="Baek J."/>
            <person name="Rosen B.D."/>
            <person name="Tar'an B."/>
            <person name="Millan T."/>
            <person name="Zhang X."/>
            <person name="Ramsay L.D."/>
            <person name="Iwata A."/>
            <person name="Wang Y."/>
            <person name="Nelson W."/>
            <person name="Farmer A.D."/>
            <person name="Gaur P.M."/>
            <person name="Soderlund C."/>
            <person name="Penmetsa R.V."/>
            <person name="Xu C."/>
            <person name="Bharti A.K."/>
            <person name="He W."/>
            <person name="Winter P."/>
            <person name="Zhao S."/>
            <person name="Hane J.K."/>
            <person name="Carrasquilla-Garcia N."/>
            <person name="Condie J.A."/>
            <person name="Upadhyaya H.D."/>
            <person name="Luo M.C."/>
            <person name="Thudi M."/>
            <person name="Gowda C.L."/>
            <person name="Singh N.P."/>
            <person name="Lichtenzveig J."/>
            <person name="Gali K.K."/>
            <person name="Rubio J."/>
            <person name="Nadarajan N."/>
            <person name="Dolezel J."/>
            <person name="Bansal K.C."/>
            <person name="Xu X."/>
            <person name="Edwards D."/>
            <person name="Zhang G."/>
            <person name="Kahl G."/>
            <person name="Gil J."/>
            <person name="Singh K.B."/>
            <person name="Datta S.K."/>
            <person name="Jackson S.A."/>
            <person name="Wang J."/>
            <person name="Cook D.R."/>
        </authorList>
    </citation>
    <scope>NUCLEOTIDE SEQUENCE [LARGE SCALE GENOMIC DNA]</scope>
    <source>
        <strain evidence="9">cv. CDC Frontier</strain>
    </source>
</reference>
<feature type="compositionally biased region" description="Gly residues" evidence="6">
    <location>
        <begin position="73"/>
        <end position="104"/>
    </location>
</feature>
<dbReference type="GO" id="GO:0006397">
    <property type="term" value="P:mRNA processing"/>
    <property type="evidence" value="ECO:0007669"/>
    <property type="project" value="UniProtKB-KW"/>
</dbReference>
<dbReference type="eggNOG" id="KOG0107">
    <property type="taxonomic scope" value="Eukaryota"/>
</dbReference>
<dbReference type="GO" id="GO:0008380">
    <property type="term" value="P:RNA splicing"/>
    <property type="evidence" value="ECO:0007669"/>
    <property type="project" value="UniProtKB-KW"/>
</dbReference>
<keyword evidence="4" id="KW-0479">Metal-binding</keyword>
<keyword evidence="4" id="KW-0862">Zinc</keyword>
<evidence type="ECO:0000313" key="9">
    <source>
        <dbReference type="Proteomes" id="UP000087171"/>
    </source>
</evidence>
<dbReference type="SMART" id="SM00360">
    <property type="entry name" value="RRM"/>
    <property type="match status" value="1"/>
</dbReference>
<feature type="domain" description="RRM" evidence="7">
    <location>
        <begin position="2"/>
        <end position="73"/>
    </location>
</feature>
<feature type="compositionally biased region" description="Low complexity" evidence="6">
    <location>
        <begin position="143"/>
        <end position="153"/>
    </location>
</feature>
<dbReference type="PROSITE" id="PS50158">
    <property type="entry name" value="ZF_CCHC"/>
    <property type="match status" value="1"/>
</dbReference>
<evidence type="ECO:0000256" key="6">
    <source>
        <dbReference type="SAM" id="MobiDB-lite"/>
    </source>
</evidence>
<dbReference type="GO" id="GO:0005681">
    <property type="term" value="C:spliceosomal complex"/>
    <property type="evidence" value="ECO:0007669"/>
    <property type="project" value="UniProtKB-KW"/>
</dbReference>
<dbReference type="PROSITE" id="PS50102">
    <property type="entry name" value="RRM"/>
    <property type="match status" value="1"/>
</dbReference>
<feature type="region of interest" description="Disordered" evidence="6">
    <location>
        <begin position="72"/>
        <end position="104"/>
    </location>
</feature>
<accession>A0A1S2Y8W6</accession>
<keyword evidence="9" id="KW-1185">Reference proteome</keyword>
<dbReference type="InterPro" id="IPR035979">
    <property type="entry name" value="RBD_domain_sf"/>
</dbReference>
<dbReference type="Pfam" id="PF00076">
    <property type="entry name" value="RRM_1"/>
    <property type="match status" value="1"/>
</dbReference>
<dbReference type="PANTHER" id="PTHR23147">
    <property type="entry name" value="SERINE/ARGININE RICH SPLICING FACTOR"/>
    <property type="match status" value="1"/>
</dbReference>
<feature type="compositionally biased region" description="Basic and acidic residues" evidence="6">
    <location>
        <begin position="164"/>
        <end position="176"/>
    </location>
</feature>
<dbReference type="PaxDb" id="3827-XP_004501230.1"/>
<evidence type="ECO:0000259" key="8">
    <source>
        <dbReference type="PROSITE" id="PS50158"/>
    </source>
</evidence>
<evidence type="ECO:0000259" key="7">
    <source>
        <dbReference type="PROSITE" id="PS50102"/>
    </source>
</evidence>
<keyword evidence="2" id="KW-0747">Spliceosome</keyword>
<evidence type="ECO:0000256" key="4">
    <source>
        <dbReference type="PROSITE-ProRule" id="PRU00047"/>
    </source>
</evidence>
<dbReference type="InterPro" id="IPR050907">
    <property type="entry name" value="SRSF"/>
</dbReference>
<keyword evidence="5" id="KW-0694">RNA-binding</keyword>
<keyword evidence="3" id="KW-0508">mRNA splicing</keyword>
<dbReference type="AlphaFoldDB" id="A0A1S2Y8W6"/>
<dbReference type="InterPro" id="IPR012677">
    <property type="entry name" value="Nucleotide-bd_a/b_plait_sf"/>
</dbReference>
<keyword evidence="1" id="KW-0507">mRNA processing</keyword>
<dbReference type="Proteomes" id="UP000087171">
    <property type="component" value="Chromosome Ca5"/>
</dbReference>
<reference evidence="10 11" key="2">
    <citation type="submission" date="2025-04" db="UniProtKB">
        <authorList>
            <consortium name="RefSeq"/>
        </authorList>
    </citation>
    <scope>IDENTIFICATION</scope>
    <source>
        <tissue evidence="10 11">Etiolated seedlings</tissue>
    </source>
</reference>
<proteinExistence type="predicted"/>
<dbReference type="GO" id="GO:0003723">
    <property type="term" value="F:RNA binding"/>
    <property type="evidence" value="ECO:0007669"/>
    <property type="project" value="UniProtKB-UniRule"/>
</dbReference>
<dbReference type="Gene3D" id="4.10.60.10">
    <property type="entry name" value="Zinc finger, CCHC-type"/>
    <property type="match status" value="1"/>
</dbReference>
<evidence type="ECO:0000256" key="1">
    <source>
        <dbReference type="ARBA" id="ARBA00022664"/>
    </source>
</evidence>
<dbReference type="SMART" id="SM00343">
    <property type="entry name" value="ZnF_C2HC"/>
    <property type="match status" value="1"/>
</dbReference>
<dbReference type="SUPFAM" id="SSF57756">
    <property type="entry name" value="Retrovirus zinc finger-like domains"/>
    <property type="match status" value="1"/>
</dbReference>
<evidence type="ECO:0000313" key="10">
    <source>
        <dbReference type="RefSeq" id="XP_004501230.1"/>
    </source>
</evidence>
<protein>
    <submittedName>
        <fullName evidence="10 11">Serine/arginine-rich splicing factor RSZ22A</fullName>
    </submittedName>
</protein>
<dbReference type="GO" id="GO:0008270">
    <property type="term" value="F:zinc ion binding"/>
    <property type="evidence" value="ECO:0007669"/>
    <property type="project" value="UniProtKB-KW"/>
</dbReference>
<gene>
    <name evidence="10 11" type="primary">LOC101492995</name>
</gene>
<dbReference type="STRING" id="3827.A0A1S2Y8W6"/>
<dbReference type="Pfam" id="PF00098">
    <property type="entry name" value="zf-CCHC"/>
    <property type="match status" value="1"/>
</dbReference>
<dbReference type="InterPro" id="IPR000504">
    <property type="entry name" value="RRM_dom"/>
</dbReference>
<keyword evidence="4" id="KW-0863">Zinc-finger</keyword>
<dbReference type="SUPFAM" id="SSF54928">
    <property type="entry name" value="RNA-binding domain, RBD"/>
    <property type="match status" value="1"/>
</dbReference>
<dbReference type="RefSeq" id="XP_004501230.1">
    <property type="nucleotide sequence ID" value="XM_004501173.3"/>
</dbReference>
<evidence type="ECO:0000256" key="2">
    <source>
        <dbReference type="ARBA" id="ARBA00022728"/>
    </source>
</evidence>
<dbReference type="KEGG" id="cam:101492995"/>
<feature type="region of interest" description="Disordered" evidence="6">
    <location>
        <begin position="126"/>
        <end position="191"/>
    </location>
</feature>
<sequence length="191" mass="20500">MTRVYIGNLETGISRRELEKDFLVFGAIRNVWISRKPPGYAFIDFYNSGNAEDAIRELDGRHGWKVELSFTSGGRGGGGVGREGGGGVGRGGGGGGEGRGGGGGWFGGEGSKLNCFLCGEPGHFAQECPGGDSGRRRSRSPPRRINSPRQRSLSPRRRSYSKSPPDHERDSHEGVKHANGNGLKDARRSRS</sequence>
<feature type="domain" description="CCHC-type" evidence="8">
    <location>
        <begin position="115"/>
        <end position="129"/>
    </location>
</feature>
<dbReference type="Gene3D" id="3.30.70.330">
    <property type="match status" value="1"/>
</dbReference>
<dbReference type="InterPro" id="IPR001878">
    <property type="entry name" value="Znf_CCHC"/>
</dbReference>
<name>A0A1S2Y8W6_CICAR</name>
<evidence type="ECO:0000256" key="5">
    <source>
        <dbReference type="PROSITE-ProRule" id="PRU00176"/>
    </source>
</evidence>
<dbReference type="OrthoDB" id="5970at2759"/>
<organism evidence="9 10">
    <name type="scientific">Cicer arietinum</name>
    <name type="common">Chickpea</name>
    <name type="synonym">Garbanzo</name>
    <dbReference type="NCBI Taxonomy" id="3827"/>
    <lineage>
        <taxon>Eukaryota</taxon>
        <taxon>Viridiplantae</taxon>
        <taxon>Streptophyta</taxon>
        <taxon>Embryophyta</taxon>
        <taxon>Tracheophyta</taxon>
        <taxon>Spermatophyta</taxon>
        <taxon>Magnoliopsida</taxon>
        <taxon>eudicotyledons</taxon>
        <taxon>Gunneridae</taxon>
        <taxon>Pentapetalae</taxon>
        <taxon>rosids</taxon>
        <taxon>fabids</taxon>
        <taxon>Fabales</taxon>
        <taxon>Fabaceae</taxon>
        <taxon>Papilionoideae</taxon>
        <taxon>50 kb inversion clade</taxon>
        <taxon>NPAAA clade</taxon>
        <taxon>Hologalegina</taxon>
        <taxon>IRL clade</taxon>
        <taxon>Cicereae</taxon>
        <taxon>Cicer</taxon>
    </lineage>
</organism>
<dbReference type="InterPro" id="IPR036875">
    <property type="entry name" value="Znf_CCHC_sf"/>
</dbReference>
<evidence type="ECO:0000256" key="3">
    <source>
        <dbReference type="ARBA" id="ARBA00023187"/>
    </source>
</evidence>
<dbReference type="RefSeq" id="XP_004501232.1">
    <property type="nucleotide sequence ID" value="XM_004501175.3"/>
</dbReference>
<evidence type="ECO:0000313" key="11">
    <source>
        <dbReference type="RefSeq" id="XP_004501232.1"/>
    </source>
</evidence>